<dbReference type="RefSeq" id="WP_174719954.1">
    <property type="nucleotide sequence ID" value="NZ_BIFR01000001.1"/>
</dbReference>
<comment type="function">
    <text evidence="2 12">Catalyzes a salvage reaction resulting in the formation of AMP, that is energically less costly than de novo synthesis.</text>
</comment>
<dbReference type="GO" id="GO:0005737">
    <property type="term" value="C:cytoplasm"/>
    <property type="evidence" value="ECO:0007669"/>
    <property type="project" value="UniProtKB-SubCell"/>
</dbReference>
<dbReference type="NCBIfam" id="NF002636">
    <property type="entry name" value="PRK02304.1-5"/>
    <property type="match status" value="1"/>
</dbReference>
<evidence type="ECO:0000256" key="2">
    <source>
        <dbReference type="ARBA" id="ARBA00003968"/>
    </source>
</evidence>
<dbReference type="GO" id="GO:0016208">
    <property type="term" value="F:AMP binding"/>
    <property type="evidence" value="ECO:0007669"/>
    <property type="project" value="TreeGrafter"/>
</dbReference>
<dbReference type="EMBL" id="BIFR01000001">
    <property type="protein sequence ID" value="GCE11439.1"/>
    <property type="molecule type" value="Genomic_DNA"/>
</dbReference>
<dbReference type="Proteomes" id="UP000287352">
    <property type="component" value="Unassembled WGS sequence"/>
</dbReference>
<evidence type="ECO:0000256" key="1">
    <source>
        <dbReference type="ARBA" id="ARBA00000868"/>
    </source>
</evidence>
<dbReference type="EC" id="2.4.2.7" evidence="7 12"/>
<dbReference type="PANTHER" id="PTHR32315">
    <property type="entry name" value="ADENINE PHOSPHORIBOSYLTRANSFERASE"/>
    <property type="match status" value="1"/>
</dbReference>
<dbReference type="Pfam" id="PF00156">
    <property type="entry name" value="Pribosyltran"/>
    <property type="match status" value="1"/>
</dbReference>
<dbReference type="Gene3D" id="3.40.50.2020">
    <property type="match status" value="1"/>
</dbReference>
<accession>A0A401ZX67</accession>
<evidence type="ECO:0000256" key="4">
    <source>
        <dbReference type="ARBA" id="ARBA00004659"/>
    </source>
</evidence>
<comment type="catalytic activity">
    <reaction evidence="1 12">
        <text>AMP + diphosphate = 5-phospho-alpha-D-ribose 1-diphosphate + adenine</text>
        <dbReference type="Rhea" id="RHEA:16609"/>
        <dbReference type="ChEBI" id="CHEBI:16708"/>
        <dbReference type="ChEBI" id="CHEBI:33019"/>
        <dbReference type="ChEBI" id="CHEBI:58017"/>
        <dbReference type="ChEBI" id="CHEBI:456215"/>
        <dbReference type="EC" id="2.4.2.7"/>
    </reaction>
</comment>
<dbReference type="AlphaFoldDB" id="A0A401ZX67"/>
<dbReference type="GO" id="GO:0003999">
    <property type="term" value="F:adenine phosphoribosyltransferase activity"/>
    <property type="evidence" value="ECO:0007669"/>
    <property type="project" value="UniProtKB-UniRule"/>
</dbReference>
<dbReference type="NCBIfam" id="TIGR01090">
    <property type="entry name" value="apt"/>
    <property type="match status" value="1"/>
</dbReference>
<evidence type="ECO:0000256" key="3">
    <source>
        <dbReference type="ARBA" id="ARBA00004496"/>
    </source>
</evidence>
<dbReference type="InterPro" id="IPR000836">
    <property type="entry name" value="PRTase_dom"/>
</dbReference>
<keyword evidence="8 12" id="KW-0963">Cytoplasm</keyword>
<comment type="similarity">
    <text evidence="5 12">Belongs to the purine/pyrimidine phosphoribosyltransferase family.</text>
</comment>
<dbReference type="NCBIfam" id="NF002633">
    <property type="entry name" value="PRK02304.1-2"/>
    <property type="match status" value="1"/>
</dbReference>
<dbReference type="FunFam" id="3.40.50.2020:FF:000004">
    <property type="entry name" value="Adenine phosphoribosyltransferase"/>
    <property type="match status" value="1"/>
</dbReference>
<evidence type="ECO:0000256" key="6">
    <source>
        <dbReference type="ARBA" id="ARBA00011738"/>
    </source>
</evidence>
<evidence type="ECO:0000256" key="12">
    <source>
        <dbReference type="HAMAP-Rule" id="MF_00004"/>
    </source>
</evidence>
<comment type="subcellular location">
    <subcellularLocation>
        <location evidence="3 12">Cytoplasm</location>
    </subcellularLocation>
</comment>
<evidence type="ECO:0000256" key="8">
    <source>
        <dbReference type="ARBA" id="ARBA00022490"/>
    </source>
</evidence>
<gene>
    <name evidence="12 14" type="primary">apt</name>
    <name evidence="14" type="ORF">KTT_12980</name>
</gene>
<keyword evidence="9 12" id="KW-0328">Glycosyltransferase</keyword>
<dbReference type="UniPathway" id="UPA00588">
    <property type="reaction ID" value="UER00646"/>
</dbReference>
<dbReference type="GO" id="GO:0044209">
    <property type="term" value="P:AMP salvage"/>
    <property type="evidence" value="ECO:0007669"/>
    <property type="project" value="UniProtKB-UniRule"/>
</dbReference>
<comment type="pathway">
    <text evidence="4 12">Purine metabolism; AMP biosynthesis via salvage pathway; AMP from adenine: step 1/1.</text>
</comment>
<dbReference type="InterPro" id="IPR005764">
    <property type="entry name" value="Ade_phspho_trans"/>
</dbReference>
<dbReference type="GO" id="GO:0002055">
    <property type="term" value="F:adenine binding"/>
    <property type="evidence" value="ECO:0007669"/>
    <property type="project" value="TreeGrafter"/>
</dbReference>
<evidence type="ECO:0000256" key="11">
    <source>
        <dbReference type="ARBA" id="ARBA00022726"/>
    </source>
</evidence>
<name>A0A401ZX67_9CHLR</name>
<dbReference type="SUPFAM" id="SSF53271">
    <property type="entry name" value="PRTase-like"/>
    <property type="match status" value="1"/>
</dbReference>
<evidence type="ECO:0000256" key="5">
    <source>
        <dbReference type="ARBA" id="ARBA00008391"/>
    </source>
</evidence>
<keyword evidence="11 12" id="KW-0660">Purine salvage</keyword>
<protein>
    <recommendedName>
        <fullName evidence="7 12">Adenine phosphoribosyltransferase</fullName>
        <shortName evidence="12">APRT</shortName>
        <ecNumber evidence="7 12">2.4.2.7</ecNumber>
    </recommendedName>
</protein>
<dbReference type="PANTHER" id="PTHR32315:SF3">
    <property type="entry name" value="ADENINE PHOSPHORIBOSYLTRANSFERASE"/>
    <property type="match status" value="1"/>
</dbReference>
<comment type="caution">
    <text evidence="14">The sequence shown here is derived from an EMBL/GenBank/DDBJ whole genome shotgun (WGS) entry which is preliminary data.</text>
</comment>
<dbReference type="GO" id="GO:0006166">
    <property type="term" value="P:purine ribonucleoside salvage"/>
    <property type="evidence" value="ECO:0007669"/>
    <property type="project" value="UniProtKB-UniRule"/>
</dbReference>
<evidence type="ECO:0000256" key="10">
    <source>
        <dbReference type="ARBA" id="ARBA00022679"/>
    </source>
</evidence>
<evidence type="ECO:0000256" key="7">
    <source>
        <dbReference type="ARBA" id="ARBA00011893"/>
    </source>
</evidence>
<evidence type="ECO:0000256" key="9">
    <source>
        <dbReference type="ARBA" id="ARBA00022676"/>
    </source>
</evidence>
<proteinExistence type="inferred from homology"/>
<dbReference type="InterPro" id="IPR029057">
    <property type="entry name" value="PRTase-like"/>
</dbReference>
<comment type="subunit">
    <text evidence="6 12">Homodimer.</text>
</comment>
<reference evidence="15" key="1">
    <citation type="submission" date="2018-12" db="EMBL/GenBank/DDBJ databases">
        <title>Tengunoibacter tsumagoiensis gen. nov., sp. nov., Dictyobacter kobayashii sp. nov., D. alpinus sp. nov., and D. joshuensis sp. nov. and description of Dictyobacteraceae fam. nov. within the order Ktedonobacterales isolated from Tengu-no-mugimeshi.</title>
        <authorList>
            <person name="Wang C.M."/>
            <person name="Zheng Y."/>
            <person name="Sakai Y."/>
            <person name="Toyoda A."/>
            <person name="Minakuchi Y."/>
            <person name="Abe K."/>
            <person name="Yokota A."/>
            <person name="Yabe S."/>
        </authorList>
    </citation>
    <scope>NUCLEOTIDE SEQUENCE [LARGE SCALE GENOMIC DNA]</scope>
    <source>
        <strain evidence="15">Uno3</strain>
    </source>
</reference>
<feature type="domain" description="Phosphoribosyltransferase" evidence="13">
    <location>
        <begin position="35"/>
        <end position="155"/>
    </location>
</feature>
<dbReference type="InterPro" id="IPR050054">
    <property type="entry name" value="UPRTase/APRTase"/>
</dbReference>
<dbReference type="HAMAP" id="MF_00004">
    <property type="entry name" value="Aden_phosphoribosyltr"/>
    <property type="match status" value="1"/>
</dbReference>
<sequence length="177" mass="19126">MTSTSEPIRLEDHIRDIPDFPQKGVLFKDITPLLQDAKAFHAALDRIAAHYAGAGIEAVVGVESRGFIIGAPLAYLLNCGFVPVRKFGKLPAETSSVEYALEYGTNVVEVHTDAIKPGQRVLVVDDLLATGGTVLAAIELVERLGGHIAGISFLVELGFLKGRERLEGRDVFALIKY</sequence>
<keyword evidence="10 12" id="KW-0808">Transferase</keyword>
<evidence type="ECO:0000313" key="14">
    <source>
        <dbReference type="EMBL" id="GCE11439.1"/>
    </source>
</evidence>
<keyword evidence="15" id="KW-1185">Reference proteome</keyword>
<dbReference type="NCBIfam" id="NF002634">
    <property type="entry name" value="PRK02304.1-3"/>
    <property type="match status" value="1"/>
</dbReference>
<evidence type="ECO:0000259" key="13">
    <source>
        <dbReference type="Pfam" id="PF00156"/>
    </source>
</evidence>
<dbReference type="CDD" id="cd06223">
    <property type="entry name" value="PRTases_typeI"/>
    <property type="match status" value="1"/>
</dbReference>
<organism evidence="14 15">
    <name type="scientific">Tengunoibacter tsumagoiensis</name>
    <dbReference type="NCBI Taxonomy" id="2014871"/>
    <lineage>
        <taxon>Bacteria</taxon>
        <taxon>Bacillati</taxon>
        <taxon>Chloroflexota</taxon>
        <taxon>Ktedonobacteria</taxon>
        <taxon>Ktedonobacterales</taxon>
        <taxon>Dictyobacteraceae</taxon>
        <taxon>Tengunoibacter</taxon>
    </lineage>
</organism>
<dbReference type="GO" id="GO:0006168">
    <property type="term" value="P:adenine salvage"/>
    <property type="evidence" value="ECO:0007669"/>
    <property type="project" value="InterPro"/>
</dbReference>
<evidence type="ECO:0000313" key="15">
    <source>
        <dbReference type="Proteomes" id="UP000287352"/>
    </source>
</evidence>